<keyword evidence="2" id="KW-0808">Transferase</keyword>
<dbReference type="AlphaFoldDB" id="A0A6N9Q0B0"/>
<accession>A0A6N9Q0B0</accession>
<evidence type="ECO:0000313" key="2">
    <source>
        <dbReference type="EMBL" id="NBI28707.1"/>
    </source>
</evidence>
<dbReference type="CDD" id="cd02440">
    <property type="entry name" value="AdoMet_MTases"/>
    <property type="match status" value="1"/>
</dbReference>
<dbReference type="Pfam" id="PF13649">
    <property type="entry name" value="Methyltransf_25"/>
    <property type="match status" value="1"/>
</dbReference>
<dbReference type="InterPro" id="IPR041698">
    <property type="entry name" value="Methyltransf_25"/>
</dbReference>
<comment type="caution">
    <text evidence="2">The sequence shown here is derived from an EMBL/GenBank/DDBJ whole genome shotgun (WGS) entry which is preliminary data.</text>
</comment>
<keyword evidence="3" id="KW-1185">Reference proteome</keyword>
<keyword evidence="2" id="KW-0489">Methyltransferase</keyword>
<evidence type="ECO:0000259" key="1">
    <source>
        <dbReference type="Pfam" id="PF13649"/>
    </source>
</evidence>
<organism evidence="2 3">
    <name type="scientific">Chengkuizengella marina</name>
    <dbReference type="NCBI Taxonomy" id="2507566"/>
    <lineage>
        <taxon>Bacteria</taxon>
        <taxon>Bacillati</taxon>
        <taxon>Bacillota</taxon>
        <taxon>Bacilli</taxon>
        <taxon>Bacillales</taxon>
        <taxon>Paenibacillaceae</taxon>
        <taxon>Chengkuizengella</taxon>
    </lineage>
</organism>
<dbReference type="EMBL" id="SIJB01000017">
    <property type="protein sequence ID" value="NBI28707.1"/>
    <property type="molecule type" value="Genomic_DNA"/>
</dbReference>
<reference evidence="2 3" key="1">
    <citation type="submission" date="2019-01" db="EMBL/GenBank/DDBJ databases">
        <title>Chengkuizengella sp. nov., isolated from deep-sea sediment of East Pacific Ocean.</title>
        <authorList>
            <person name="Yang J."/>
            <person name="Lai Q."/>
            <person name="Shao Z."/>
        </authorList>
    </citation>
    <scope>NUCLEOTIDE SEQUENCE [LARGE SCALE GENOMIC DNA]</scope>
    <source>
        <strain evidence="2 3">YPA3-1-1</strain>
    </source>
</reference>
<dbReference type="Gene3D" id="3.40.50.150">
    <property type="entry name" value="Vaccinia Virus protein VP39"/>
    <property type="match status" value="1"/>
</dbReference>
<dbReference type="GO" id="GO:0032259">
    <property type="term" value="P:methylation"/>
    <property type="evidence" value="ECO:0007669"/>
    <property type="project" value="UniProtKB-KW"/>
</dbReference>
<dbReference type="GO" id="GO:0008168">
    <property type="term" value="F:methyltransferase activity"/>
    <property type="evidence" value="ECO:0007669"/>
    <property type="project" value="UniProtKB-KW"/>
</dbReference>
<evidence type="ECO:0000313" key="3">
    <source>
        <dbReference type="Proteomes" id="UP000448943"/>
    </source>
</evidence>
<dbReference type="OrthoDB" id="9804312at2"/>
<sequence length="205" mass="23729">MKKLTEHWNEIYKKSENENLGWYEDDFSQTLKILNLIPTWKESKIFVSGVGTSGLVDELLQSKADLVLNDLSSEAIEKLKLKYLDKDHRIEWLCQDISQPLPTDLKEIDIWMDRAVLHFLTDEVSIQQYFKNVTSSLKVGGYAIFAEFSKKGATKCAGLNVTRYDIQDLQANLLSFKCIAEEEYTFINPKGDPRPYIYALFKKMK</sequence>
<feature type="domain" description="Methyltransferase" evidence="1">
    <location>
        <begin position="49"/>
        <end position="141"/>
    </location>
</feature>
<dbReference type="RefSeq" id="WP_160645502.1">
    <property type="nucleotide sequence ID" value="NZ_SIJB01000017.1"/>
</dbReference>
<proteinExistence type="predicted"/>
<protein>
    <submittedName>
        <fullName evidence="2">Class I SAM-dependent methyltransferase</fullName>
    </submittedName>
</protein>
<name>A0A6N9Q0B0_9BACL</name>
<dbReference type="Proteomes" id="UP000448943">
    <property type="component" value="Unassembled WGS sequence"/>
</dbReference>
<gene>
    <name evidence="2" type="ORF">ERL59_07030</name>
</gene>
<dbReference type="SUPFAM" id="SSF53335">
    <property type="entry name" value="S-adenosyl-L-methionine-dependent methyltransferases"/>
    <property type="match status" value="1"/>
</dbReference>
<dbReference type="InterPro" id="IPR029063">
    <property type="entry name" value="SAM-dependent_MTases_sf"/>
</dbReference>